<dbReference type="Proteomes" id="UP001204376">
    <property type="component" value="Unassembled WGS sequence"/>
</dbReference>
<dbReference type="InterPro" id="IPR051534">
    <property type="entry name" value="CBASS_pafABC_assoc_protein"/>
</dbReference>
<keyword evidence="4" id="KW-1185">Reference proteome</keyword>
<dbReference type="InterPro" id="IPR026881">
    <property type="entry name" value="WYL_dom"/>
</dbReference>
<feature type="domain" description="WCX" evidence="2">
    <location>
        <begin position="253"/>
        <end position="325"/>
    </location>
</feature>
<dbReference type="PANTHER" id="PTHR34580:SF9">
    <property type="entry name" value="SLL5097 PROTEIN"/>
    <property type="match status" value="1"/>
</dbReference>
<evidence type="ECO:0000313" key="4">
    <source>
        <dbReference type="Proteomes" id="UP001204376"/>
    </source>
</evidence>
<dbReference type="Pfam" id="PF13280">
    <property type="entry name" value="WYL"/>
    <property type="match status" value="1"/>
</dbReference>
<dbReference type="Pfam" id="PF25583">
    <property type="entry name" value="WCX"/>
    <property type="match status" value="1"/>
</dbReference>
<protein>
    <submittedName>
        <fullName evidence="3">WYL domain-containing protein</fullName>
    </submittedName>
</protein>
<feature type="domain" description="WYL" evidence="1">
    <location>
        <begin position="155"/>
        <end position="220"/>
    </location>
</feature>
<gene>
    <name evidence="3" type="ORF">NPE20_20665</name>
</gene>
<evidence type="ECO:0000259" key="2">
    <source>
        <dbReference type="Pfam" id="PF25583"/>
    </source>
</evidence>
<dbReference type="RefSeq" id="WP_256540584.1">
    <property type="nucleotide sequence ID" value="NZ_JANHOH010000007.1"/>
</dbReference>
<reference evidence="3 4" key="1">
    <citation type="submission" date="2022-07" db="EMBL/GenBank/DDBJ databases">
        <title>Mucilaginibacter sp. JC4.</title>
        <authorList>
            <person name="Le V."/>
            <person name="Ko S.-R."/>
            <person name="Ahn C.-Y."/>
            <person name="Oh H.-M."/>
        </authorList>
    </citation>
    <scope>NUCLEOTIDE SEQUENCE [LARGE SCALE GENOMIC DNA]</scope>
    <source>
        <strain evidence="3 4">JC4</strain>
    </source>
</reference>
<sequence>MPVNLNLLARTRVINDCLCHRREKYWPKEKLAEEIRELTQLPCSTRTVIADIRLMRESSLLEFYAPINYSKSPDGYHYTDPTYSIDKLPLSANDIKSLKLAASTLNQYRNVPLLSELIATIGKVVDVVEKGKIKEGSIFEFIDFERTPLASGMEFMDQLTDAIQYQQCLQLSYQKFGAKPEKFDIHPYLLKEYRNRWYVIAYNEQKKDMRTYGLDRIVSLAATSCDYNKGFAVDRDYLSDCIGINLEDQVVEDVLLKFIPSEGHYLKTQKMHRSQEIVSDDQDGLVIQLRLIVNFELIGIILGYGAKVTVIAPSHLKKQIVKISKKIHNNYPELNKPLISTDES</sequence>
<evidence type="ECO:0000313" key="3">
    <source>
        <dbReference type="EMBL" id="MCQ6960404.1"/>
    </source>
</evidence>
<comment type="caution">
    <text evidence="3">The sequence shown here is derived from an EMBL/GenBank/DDBJ whole genome shotgun (WGS) entry which is preliminary data.</text>
</comment>
<organism evidence="3 4">
    <name type="scientific">Mucilaginibacter aquariorum</name>
    <dbReference type="NCBI Taxonomy" id="2967225"/>
    <lineage>
        <taxon>Bacteria</taxon>
        <taxon>Pseudomonadati</taxon>
        <taxon>Bacteroidota</taxon>
        <taxon>Sphingobacteriia</taxon>
        <taxon>Sphingobacteriales</taxon>
        <taxon>Sphingobacteriaceae</taxon>
        <taxon>Mucilaginibacter</taxon>
    </lineage>
</organism>
<dbReference type="InterPro" id="IPR057727">
    <property type="entry name" value="WCX_dom"/>
</dbReference>
<accession>A0ABT1T6Z7</accession>
<dbReference type="PROSITE" id="PS52050">
    <property type="entry name" value="WYL"/>
    <property type="match status" value="1"/>
</dbReference>
<dbReference type="PANTHER" id="PTHR34580">
    <property type="match status" value="1"/>
</dbReference>
<proteinExistence type="predicted"/>
<evidence type="ECO:0000259" key="1">
    <source>
        <dbReference type="Pfam" id="PF13280"/>
    </source>
</evidence>
<name>A0ABT1T6Z7_9SPHI</name>
<dbReference type="EMBL" id="JANHOH010000007">
    <property type="protein sequence ID" value="MCQ6960404.1"/>
    <property type="molecule type" value="Genomic_DNA"/>
</dbReference>